<evidence type="ECO:0000256" key="1">
    <source>
        <dbReference type="ARBA" id="ARBA00022448"/>
    </source>
</evidence>
<evidence type="ECO:0000313" key="8">
    <source>
        <dbReference type="WBParaSite" id="HDID_0000783301-mRNA-1"/>
    </source>
</evidence>
<accession>A0A0R3SRM0</accession>
<dbReference type="GO" id="GO:0005886">
    <property type="term" value="C:plasma membrane"/>
    <property type="evidence" value="ECO:0007669"/>
    <property type="project" value="TreeGrafter"/>
</dbReference>
<evidence type="ECO:0000256" key="3">
    <source>
        <dbReference type="ARBA" id="ARBA00023303"/>
    </source>
</evidence>
<dbReference type="PANTHER" id="PTHR10117:SF54">
    <property type="entry name" value="TRANSIENT RECEPTOR POTENTIAL-GAMMA PROTEIN"/>
    <property type="match status" value="1"/>
</dbReference>
<dbReference type="AlphaFoldDB" id="A0A0R3SRM0"/>
<keyword evidence="3" id="KW-0407">Ion channel</keyword>
<dbReference type="PRINTS" id="PR01097">
    <property type="entry name" value="TRNSRECEPTRP"/>
</dbReference>
<feature type="compositionally biased region" description="Basic and acidic residues" evidence="4">
    <location>
        <begin position="284"/>
        <end position="296"/>
    </location>
</feature>
<sequence>MSSNNVTSVEEELASVYPGHEHLRVNNAAFMISSLGSVLYAIYNACMIIILLNMLIAMMSKSFDEIQGDRLEEWKFARANLWLVYIEHEGVLPTPLNLLPSRVAITKLVRRIHKALLSCRAKYSGCKKFVNYDGEECYEDRDDGDLKGTEPNMLHMSNINSNKAGGGVSGKSPIAKKRKEEDFETHLTRVKCNIMRRYLFQLQKHKEAENKSGDLAMLNIQRQQQQQEFRATSLSPPSVTKDRASVIEGDQSEVPSAFAQRSEGADIREPVEAPSNDSQATNKETSDRDSRLKEPQFPRTFAKGYTRGLSSLLMPPSVRRKLEAVAEVQKQTTSTVSVQEAEDAARYLVFESARRGNELSEALIFTQQKLVRPERGYDPGSFDSQFTARTERPLKHTHLRELYKVEQEMHDMSDALSSVSFTNSTMSEVDELEVLPYDST</sequence>
<keyword evidence="5" id="KW-0812">Transmembrane</keyword>
<keyword evidence="5" id="KW-0472">Membrane</keyword>
<dbReference type="GO" id="GO:0034703">
    <property type="term" value="C:cation channel complex"/>
    <property type="evidence" value="ECO:0007669"/>
    <property type="project" value="TreeGrafter"/>
</dbReference>
<organism evidence="8">
    <name type="scientific">Hymenolepis diminuta</name>
    <name type="common">Rat tapeworm</name>
    <dbReference type="NCBI Taxonomy" id="6216"/>
    <lineage>
        <taxon>Eukaryota</taxon>
        <taxon>Metazoa</taxon>
        <taxon>Spiralia</taxon>
        <taxon>Lophotrochozoa</taxon>
        <taxon>Platyhelminthes</taxon>
        <taxon>Cestoda</taxon>
        <taxon>Eucestoda</taxon>
        <taxon>Cyclophyllidea</taxon>
        <taxon>Hymenolepididae</taxon>
        <taxon>Hymenolepis</taxon>
    </lineage>
</organism>
<dbReference type="InterPro" id="IPR002153">
    <property type="entry name" value="TRPC_channel"/>
</dbReference>
<reference evidence="6 7" key="2">
    <citation type="submission" date="2018-11" db="EMBL/GenBank/DDBJ databases">
        <authorList>
            <consortium name="Pathogen Informatics"/>
        </authorList>
    </citation>
    <scope>NUCLEOTIDE SEQUENCE [LARGE SCALE GENOMIC DNA]</scope>
</reference>
<feature type="compositionally biased region" description="Polar residues" evidence="4">
    <location>
        <begin position="228"/>
        <end position="238"/>
    </location>
</feature>
<evidence type="ECO:0000313" key="6">
    <source>
        <dbReference type="EMBL" id="VDL60149.1"/>
    </source>
</evidence>
<evidence type="ECO:0000256" key="2">
    <source>
        <dbReference type="ARBA" id="ARBA00023065"/>
    </source>
</evidence>
<evidence type="ECO:0000313" key="7">
    <source>
        <dbReference type="Proteomes" id="UP000274504"/>
    </source>
</evidence>
<keyword evidence="1" id="KW-0813">Transport</keyword>
<evidence type="ECO:0000256" key="5">
    <source>
        <dbReference type="SAM" id="Phobius"/>
    </source>
</evidence>
<dbReference type="OrthoDB" id="2373987at2759"/>
<protein>
    <submittedName>
        <fullName evidence="8">Ion_trans domain-containing protein</fullName>
    </submittedName>
</protein>
<feature type="region of interest" description="Disordered" evidence="4">
    <location>
        <begin position="227"/>
        <end position="300"/>
    </location>
</feature>
<keyword evidence="2" id="KW-0406">Ion transport</keyword>
<dbReference type="EMBL" id="UYSG01010986">
    <property type="protein sequence ID" value="VDL60149.1"/>
    <property type="molecule type" value="Genomic_DNA"/>
</dbReference>
<dbReference type="WBParaSite" id="HDID_0000783301-mRNA-1">
    <property type="protein sequence ID" value="HDID_0000783301-mRNA-1"/>
    <property type="gene ID" value="HDID_0000783301"/>
</dbReference>
<name>A0A0R3SRM0_HYMDI</name>
<keyword evidence="5" id="KW-1133">Transmembrane helix</keyword>
<dbReference type="STRING" id="6216.A0A0R3SRM0"/>
<evidence type="ECO:0000256" key="4">
    <source>
        <dbReference type="SAM" id="MobiDB-lite"/>
    </source>
</evidence>
<dbReference type="Proteomes" id="UP000274504">
    <property type="component" value="Unassembled WGS sequence"/>
</dbReference>
<reference evidence="8" key="1">
    <citation type="submission" date="2017-02" db="UniProtKB">
        <authorList>
            <consortium name="WormBaseParasite"/>
        </authorList>
    </citation>
    <scope>IDENTIFICATION</scope>
</reference>
<dbReference type="GO" id="GO:0051480">
    <property type="term" value="P:regulation of cytosolic calcium ion concentration"/>
    <property type="evidence" value="ECO:0007669"/>
    <property type="project" value="TreeGrafter"/>
</dbReference>
<dbReference type="PANTHER" id="PTHR10117">
    <property type="entry name" value="TRANSIENT RECEPTOR POTENTIAL CHANNEL"/>
    <property type="match status" value="1"/>
</dbReference>
<dbReference type="GO" id="GO:0070679">
    <property type="term" value="F:inositol 1,4,5 trisphosphate binding"/>
    <property type="evidence" value="ECO:0007669"/>
    <property type="project" value="TreeGrafter"/>
</dbReference>
<proteinExistence type="predicted"/>
<feature type="transmembrane region" description="Helical" evidence="5">
    <location>
        <begin position="28"/>
        <end position="52"/>
    </location>
</feature>
<dbReference type="GO" id="GO:0015279">
    <property type="term" value="F:store-operated calcium channel activity"/>
    <property type="evidence" value="ECO:0007669"/>
    <property type="project" value="TreeGrafter"/>
</dbReference>
<gene>
    <name evidence="6" type="ORF">HDID_LOCUS7831</name>
</gene>